<keyword evidence="2" id="KW-1133">Transmembrane helix</keyword>
<gene>
    <name evidence="3" type="ORF">F5X68DRAFT_209932</name>
</gene>
<evidence type="ECO:0000313" key="3">
    <source>
        <dbReference type="EMBL" id="KAH6685320.1"/>
    </source>
</evidence>
<organism evidence="3 4">
    <name type="scientific">Plectosphaerella plurivora</name>
    <dbReference type="NCBI Taxonomy" id="936078"/>
    <lineage>
        <taxon>Eukaryota</taxon>
        <taxon>Fungi</taxon>
        <taxon>Dikarya</taxon>
        <taxon>Ascomycota</taxon>
        <taxon>Pezizomycotina</taxon>
        <taxon>Sordariomycetes</taxon>
        <taxon>Hypocreomycetidae</taxon>
        <taxon>Glomerellales</taxon>
        <taxon>Plectosphaerellaceae</taxon>
        <taxon>Plectosphaerella</taxon>
    </lineage>
</organism>
<protein>
    <submittedName>
        <fullName evidence="3">Uncharacterized protein</fullName>
    </submittedName>
</protein>
<keyword evidence="2" id="KW-0472">Membrane</keyword>
<keyword evidence="4" id="KW-1185">Reference proteome</keyword>
<evidence type="ECO:0000256" key="1">
    <source>
        <dbReference type="SAM" id="MobiDB-lite"/>
    </source>
</evidence>
<feature type="transmembrane region" description="Helical" evidence="2">
    <location>
        <begin position="118"/>
        <end position="140"/>
    </location>
</feature>
<evidence type="ECO:0000256" key="2">
    <source>
        <dbReference type="SAM" id="Phobius"/>
    </source>
</evidence>
<dbReference type="OrthoDB" id="2550114at2759"/>
<proteinExistence type="predicted"/>
<name>A0A9P8VAV6_9PEZI</name>
<dbReference type="PANTHER" id="PTHR39605:SF1">
    <property type="entry name" value="MAJOR FACILITATOR SUPERFAMILY (MFS) PROFILE DOMAIN-CONTAINING PROTEIN"/>
    <property type="match status" value="1"/>
</dbReference>
<keyword evidence="2" id="KW-0812">Transmembrane</keyword>
<evidence type="ECO:0000313" key="4">
    <source>
        <dbReference type="Proteomes" id="UP000770015"/>
    </source>
</evidence>
<dbReference type="AlphaFoldDB" id="A0A9P8VAV6"/>
<feature type="region of interest" description="Disordered" evidence="1">
    <location>
        <begin position="152"/>
        <end position="175"/>
    </location>
</feature>
<feature type="transmembrane region" description="Helical" evidence="2">
    <location>
        <begin position="90"/>
        <end position="112"/>
    </location>
</feature>
<feature type="transmembrane region" description="Helical" evidence="2">
    <location>
        <begin position="45"/>
        <end position="69"/>
    </location>
</feature>
<sequence>MDAISTYSVSSLAWLSIQAVPLITWPGFIASLLRDGHEQPTSLELYFARSLGFAILFFGLTTLVVSGALPIGGPDSGASANSKSSPSADAAIFLSVLHHAASAFYCYTRFVWSRDTQTAFAFGGFGSAALACLGLWCVMFSGDKGRHGKRNGFDKDTSGWPFKNSESYRSKKKGL</sequence>
<accession>A0A9P8VAV6</accession>
<dbReference type="PANTHER" id="PTHR39605">
    <property type="entry name" value="MAJOR FACILITATOR SUPERFAMILY (MFS) PROFILE DOMAIN-CONTAINING PROTEIN"/>
    <property type="match status" value="1"/>
</dbReference>
<dbReference type="Proteomes" id="UP000770015">
    <property type="component" value="Unassembled WGS sequence"/>
</dbReference>
<dbReference type="EMBL" id="JAGSXJ010000015">
    <property type="protein sequence ID" value="KAH6685320.1"/>
    <property type="molecule type" value="Genomic_DNA"/>
</dbReference>
<feature type="transmembrane region" description="Helical" evidence="2">
    <location>
        <begin position="12"/>
        <end position="33"/>
    </location>
</feature>
<comment type="caution">
    <text evidence="3">The sequence shown here is derived from an EMBL/GenBank/DDBJ whole genome shotgun (WGS) entry which is preliminary data.</text>
</comment>
<reference evidence="3" key="1">
    <citation type="journal article" date="2021" name="Nat. Commun.">
        <title>Genetic determinants of endophytism in the Arabidopsis root mycobiome.</title>
        <authorList>
            <person name="Mesny F."/>
            <person name="Miyauchi S."/>
            <person name="Thiergart T."/>
            <person name="Pickel B."/>
            <person name="Atanasova L."/>
            <person name="Karlsson M."/>
            <person name="Huettel B."/>
            <person name="Barry K.W."/>
            <person name="Haridas S."/>
            <person name="Chen C."/>
            <person name="Bauer D."/>
            <person name="Andreopoulos W."/>
            <person name="Pangilinan J."/>
            <person name="LaButti K."/>
            <person name="Riley R."/>
            <person name="Lipzen A."/>
            <person name="Clum A."/>
            <person name="Drula E."/>
            <person name="Henrissat B."/>
            <person name="Kohler A."/>
            <person name="Grigoriev I.V."/>
            <person name="Martin F.M."/>
            <person name="Hacquard S."/>
        </authorList>
    </citation>
    <scope>NUCLEOTIDE SEQUENCE</scope>
    <source>
        <strain evidence="3">MPI-SDFR-AT-0117</strain>
    </source>
</reference>